<keyword evidence="4 11" id="KW-0812">Transmembrane</keyword>
<dbReference type="GO" id="GO:0032049">
    <property type="term" value="P:cardiolipin biosynthetic process"/>
    <property type="evidence" value="ECO:0007669"/>
    <property type="project" value="UniProtKB-UniRule"/>
</dbReference>
<keyword evidence="1 11" id="KW-1003">Cell membrane</keyword>
<dbReference type="InterPro" id="IPR001736">
    <property type="entry name" value="PLipase_D/transphosphatidylase"/>
</dbReference>
<dbReference type="Pfam" id="PF13091">
    <property type="entry name" value="PLDc_2"/>
    <property type="match status" value="2"/>
</dbReference>
<dbReference type="Gene3D" id="3.30.870.10">
    <property type="entry name" value="Endonuclease Chain A"/>
    <property type="match status" value="2"/>
</dbReference>
<dbReference type="SMART" id="SM00155">
    <property type="entry name" value="PLDc"/>
    <property type="match status" value="2"/>
</dbReference>
<evidence type="ECO:0000256" key="11">
    <source>
        <dbReference type="HAMAP-Rule" id="MF_01916"/>
    </source>
</evidence>
<comment type="similarity">
    <text evidence="11">Belongs to the phospholipase D family. Cardiolipin synthase subfamily.</text>
</comment>
<comment type="catalytic activity">
    <reaction evidence="11">
        <text>2 a 1,2-diacyl-sn-glycero-3-phospho-(1'-sn-glycerol) = a cardiolipin + glycerol</text>
        <dbReference type="Rhea" id="RHEA:31451"/>
        <dbReference type="ChEBI" id="CHEBI:17754"/>
        <dbReference type="ChEBI" id="CHEBI:62237"/>
        <dbReference type="ChEBI" id="CHEBI:64716"/>
    </reaction>
</comment>
<dbReference type="CDD" id="cd09112">
    <property type="entry name" value="PLDc_CLS_2"/>
    <property type="match status" value="1"/>
</dbReference>
<evidence type="ECO:0000259" key="13">
    <source>
        <dbReference type="PROSITE" id="PS50035"/>
    </source>
</evidence>
<dbReference type="PANTHER" id="PTHR21248:SF20">
    <property type="entry name" value="CARDIOLIPIN SYNTHASE YWIE-RELATED"/>
    <property type="match status" value="1"/>
</dbReference>
<evidence type="ECO:0000256" key="6">
    <source>
        <dbReference type="ARBA" id="ARBA00022989"/>
    </source>
</evidence>
<keyword evidence="15" id="KW-1185">Reference proteome</keyword>
<protein>
    <recommendedName>
        <fullName evidence="11 12">Cardiolipin synthase</fullName>
        <shortName evidence="11">CL synthase</shortName>
        <ecNumber evidence="11 12">2.7.8.-</ecNumber>
    </recommendedName>
</protein>
<accession>A0A926NC01</accession>
<feature type="active site" evidence="11">
    <location>
        <position position="241"/>
    </location>
</feature>
<evidence type="ECO:0000256" key="10">
    <source>
        <dbReference type="ARBA" id="ARBA00023264"/>
    </source>
</evidence>
<keyword evidence="8 11" id="KW-0472">Membrane</keyword>
<comment type="function">
    <text evidence="11">Catalyzes the reversible phosphatidyl group transfer from one phosphatidylglycerol molecule to another to form cardiolipin (CL) (diphosphatidylglycerol) and glycerol.</text>
</comment>
<organism evidence="14 15">
    <name type="scientific">Metabacillus arenae</name>
    <dbReference type="NCBI Taxonomy" id="2771434"/>
    <lineage>
        <taxon>Bacteria</taxon>
        <taxon>Bacillati</taxon>
        <taxon>Bacillota</taxon>
        <taxon>Bacilli</taxon>
        <taxon>Bacillales</taxon>
        <taxon>Bacillaceae</taxon>
        <taxon>Metabacillus</taxon>
    </lineage>
</organism>
<evidence type="ECO:0000256" key="8">
    <source>
        <dbReference type="ARBA" id="ARBA00023136"/>
    </source>
</evidence>
<feature type="transmembrane region" description="Helical" evidence="11">
    <location>
        <begin position="7"/>
        <end position="25"/>
    </location>
</feature>
<evidence type="ECO:0000256" key="12">
    <source>
        <dbReference type="NCBIfam" id="TIGR04265"/>
    </source>
</evidence>
<dbReference type="PROSITE" id="PS50035">
    <property type="entry name" value="PLD"/>
    <property type="match status" value="2"/>
</dbReference>
<reference evidence="14" key="1">
    <citation type="submission" date="2020-09" db="EMBL/GenBank/DDBJ databases">
        <title>A novel bacterium of genus Bacillus, isolated from South China Sea.</title>
        <authorList>
            <person name="Huang H."/>
            <person name="Mo K."/>
            <person name="Hu Y."/>
        </authorList>
    </citation>
    <scope>NUCLEOTIDE SEQUENCE</scope>
    <source>
        <strain evidence="14">IB182487</strain>
    </source>
</reference>
<feature type="domain" description="PLD phosphodiesterase" evidence="13">
    <location>
        <begin position="236"/>
        <end position="263"/>
    </location>
</feature>
<keyword evidence="3 11" id="KW-0808">Transferase</keyword>
<comment type="caution">
    <text evidence="14">The sequence shown here is derived from an EMBL/GenBank/DDBJ whole genome shotgun (WGS) entry which is preliminary data.</text>
</comment>
<dbReference type="RefSeq" id="WP_191158331.1">
    <property type="nucleotide sequence ID" value="NZ_JACXAI010000012.1"/>
</dbReference>
<keyword evidence="5" id="KW-0677">Repeat</keyword>
<feature type="domain" description="PLD phosphodiesterase" evidence="13">
    <location>
        <begin position="412"/>
        <end position="439"/>
    </location>
</feature>
<feature type="transmembrane region" description="Helical" evidence="11">
    <location>
        <begin position="31"/>
        <end position="50"/>
    </location>
</feature>
<name>A0A926NC01_9BACI</name>
<keyword evidence="9 11" id="KW-0594">Phospholipid biosynthesis</keyword>
<feature type="active site" evidence="11">
    <location>
        <position position="419"/>
    </location>
</feature>
<evidence type="ECO:0000256" key="9">
    <source>
        <dbReference type="ARBA" id="ARBA00023209"/>
    </source>
</evidence>
<feature type="active site" evidence="11">
    <location>
        <position position="243"/>
    </location>
</feature>
<gene>
    <name evidence="14" type="primary">cls</name>
    <name evidence="14" type="ORF">IC621_10855</name>
</gene>
<dbReference type="EMBL" id="JACXAI010000012">
    <property type="protein sequence ID" value="MBD1380729.1"/>
    <property type="molecule type" value="Genomic_DNA"/>
</dbReference>
<feature type="active site" evidence="11">
    <location>
        <position position="424"/>
    </location>
</feature>
<dbReference type="AlphaFoldDB" id="A0A926NC01"/>
<evidence type="ECO:0000313" key="14">
    <source>
        <dbReference type="EMBL" id="MBD1380729.1"/>
    </source>
</evidence>
<evidence type="ECO:0000256" key="3">
    <source>
        <dbReference type="ARBA" id="ARBA00022679"/>
    </source>
</evidence>
<evidence type="ECO:0000313" key="15">
    <source>
        <dbReference type="Proteomes" id="UP000626844"/>
    </source>
</evidence>
<proteinExistence type="inferred from homology"/>
<evidence type="ECO:0000256" key="7">
    <source>
        <dbReference type="ARBA" id="ARBA00023098"/>
    </source>
</evidence>
<evidence type="ECO:0000256" key="4">
    <source>
        <dbReference type="ARBA" id="ARBA00022692"/>
    </source>
</evidence>
<dbReference type="InterPro" id="IPR025202">
    <property type="entry name" value="PLD-like_dom"/>
</dbReference>
<keyword evidence="7 11" id="KW-0443">Lipid metabolism</keyword>
<feature type="active site" evidence="11">
    <location>
        <position position="417"/>
    </location>
</feature>
<keyword evidence="10 11" id="KW-1208">Phospholipid metabolism</keyword>
<feature type="transmembrane region" description="Helical" evidence="11">
    <location>
        <begin position="59"/>
        <end position="78"/>
    </location>
</feature>
<evidence type="ECO:0000256" key="2">
    <source>
        <dbReference type="ARBA" id="ARBA00022516"/>
    </source>
</evidence>
<evidence type="ECO:0000256" key="1">
    <source>
        <dbReference type="ARBA" id="ARBA00022475"/>
    </source>
</evidence>
<feature type="active site" evidence="11">
    <location>
        <position position="248"/>
    </location>
</feature>
<keyword evidence="6 11" id="KW-1133">Transmembrane helix</keyword>
<dbReference type="FunFam" id="3.30.870.10:FF:000014">
    <property type="entry name" value="Cardiolipin synthase"/>
    <property type="match status" value="1"/>
</dbReference>
<keyword evidence="2 11" id="KW-0444">Lipid biosynthesis</keyword>
<dbReference type="PANTHER" id="PTHR21248">
    <property type="entry name" value="CARDIOLIPIN SYNTHASE"/>
    <property type="match status" value="1"/>
</dbReference>
<dbReference type="HAMAP" id="MF_01916">
    <property type="entry name" value="Cardiolipin_synth_Cls"/>
    <property type="match status" value="1"/>
</dbReference>
<dbReference type="SUPFAM" id="SSF56024">
    <property type="entry name" value="Phospholipase D/nuclease"/>
    <property type="match status" value="2"/>
</dbReference>
<comment type="subcellular location">
    <subcellularLocation>
        <location evidence="11">Cell membrane</location>
        <topology evidence="11">Multi-pass membrane protein</topology>
    </subcellularLocation>
</comment>
<dbReference type="NCBIfam" id="TIGR04265">
    <property type="entry name" value="bac_cardiolipin"/>
    <property type="match status" value="1"/>
</dbReference>
<sequence>MKQIRQFILFILLVITLSIFLFSSFPSIIKTLSILIYLLILFSVSFVLMLENRSPYKTLLWIYALFFFPIIGYIFFIYSGQLEVKGHLFKQKREHDKKLMQDTEPYKPSPKWDHLREAEQSFSKLIETLSQNSISFYSKTKVLKNGDETFPAIIDALNKAKKYIHLEYYTFKSDQIGMELIKILCEKAKTGVEIRFIYDAIGSVGLSKSAVDKMREAGVNVHCFLPVKHGFFNQKLNFRNHRKIVVIDGKIGFVGGLNVGDEYLGNNPKIGFWRDTHLCLEGEALTSLHATFLLDWAYVSDENLFTSKYMAVERAEGDGGIQIVSSGPDSSQGVMSNLYYSMITTAKKSIWIATPYFVPNKALRTALEMAAARGVEIKLIVPQINDGFLTQYATRSYFPELLRNDIEVYMYCKGFLHGKIMIIDGQMASVGTANMDLRSLHLNFEINAFLFHTESIKELINHYMEDLGECEKVDKKRYHNRGLLVRTKESFARLFSPVL</sequence>
<evidence type="ECO:0000256" key="5">
    <source>
        <dbReference type="ARBA" id="ARBA00022737"/>
    </source>
</evidence>
<dbReference type="InterPro" id="IPR030874">
    <property type="entry name" value="Cardiolipin_synth_Firmi"/>
</dbReference>
<dbReference type="GO" id="GO:0005886">
    <property type="term" value="C:plasma membrane"/>
    <property type="evidence" value="ECO:0007669"/>
    <property type="project" value="UniProtKB-SubCell"/>
</dbReference>
<dbReference type="CDD" id="cd09110">
    <property type="entry name" value="PLDc_CLS_1"/>
    <property type="match status" value="1"/>
</dbReference>
<dbReference type="InterPro" id="IPR022924">
    <property type="entry name" value="Cardiolipin_synthase"/>
</dbReference>
<dbReference type="EC" id="2.7.8.-" evidence="11 12"/>
<dbReference type="Proteomes" id="UP000626844">
    <property type="component" value="Unassembled WGS sequence"/>
</dbReference>
<dbReference type="GO" id="GO:0008808">
    <property type="term" value="F:cardiolipin synthase activity"/>
    <property type="evidence" value="ECO:0007669"/>
    <property type="project" value="UniProtKB-UniRule"/>
</dbReference>